<gene>
    <name evidence="8" type="ORF">OIU77_001496</name>
</gene>
<dbReference type="Pfam" id="PF09768">
    <property type="entry name" value="Peptidase_M76"/>
    <property type="match status" value="1"/>
</dbReference>
<keyword evidence="9" id="KW-1185">Reference proteome</keyword>
<feature type="region of interest" description="Disordered" evidence="7">
    <location>
        <begin position="239"/>
        <end position="274"/>
    </location>
</feature>
<keyword evidence="3 6" id="KW-0479">Metal-binding</keyword>
<reference evidence="8" key="2">
    <citation type="journal article" date="2023" name="Int. J. Mol. Sci.">
        <title>De Novo Assembly and Annotation of 11 Diverse Shrub Willow (Salix) Genomes Reveals Novel Gene Organization in Sex-Linked Regions.</title>
        <authorList>
            <person name="Hyden B."/>
            <person name="Feng K."/>
            <person name="Yates T.B."/>
            <person name="Jawdy S."/>
            <person name="Cereghino C."/>
            <person name="Smart L.B."/>
            <person name="Muchero W."/>
        </authorList>
    </citation>
    <scope>NUCLEOTIDE SEQUENCE</scope>
    <source>
        <tissue evidence="8">Shoot tip</tissue>
    </source>
</reference>
<reference evidence="8" key="1">
    <citation type="submission" date="2022-10" db="EMBL/GenBank/DDBJ databases">
        <authorList>
            <person name="Hyden B.L."/>
            <person name="Feng K."/>
            <person name="Yates T."/>
            <person name="Jawdy S."/>
            <person name="Smart L.B."/>
            <person name="Muchero W."/>
        </authorList>
    </citation>
    <scope>NUCLEOTIDE SEQUENCE</scope>
    <source>
        <tissue evidence="8">Shoot tip</tissue>
    </source>
</reference>
<protein>
    <recommendedName>
        <fullName evidence="6">Mitochondrial inner membrane protease ATP23</fullName>
        <ecNumber evidence="6">3.4.24.-</ecNumber>
    </recommendedName>
</protein>
<evidence type="ECO:0000313" key="8">
    <source>
        <dbReference type="EMBL" id="KAJ6370994.1"/>
    </source>
</evidence>
<evidence type="ECO:0000256" key="4">
    <source>
        <dbReference type="ARBA" id="ARBA00022801"/>
    </source>
</evidence>
<accession>A0ABQ9B3S4</accession>
<comment type="similarity">
    <text evidence="1 6">Belongs to the peptidase M76 family.</text>
</comment>
<keyword evidence="4 6" id="KW-0378">Hydrolase</keyword>
<evidence type="ECO:0000313" key="9">
    <source>
        <dbReference type="Proteomes" id="UP001141253"/>
    </source>
</evidence>
<evidence type="ECO:0000256" key="3">
    <source>
        <dbReference type="ARBA" id="ARBA00022723"/>
    </source>
</evidence>
<dbReference type="EMBL" id="JAPFFI010000013">
    <property type="protein sequence ID" value="KAJ6370994.1"/>
    <property type="molecule type" value="Genomic_DNA"/>
</dbReference>
<evidence type="ECO:0000256" key="5">
    <source>
        <dbReference type="ARBA" id="ARBA00023049"/>
    </source>
</evidence>
<dbReference type="InterPro" id="IPR019165">
    <property type="entry name" value="Peptidase_M76_ATP23"/>
</dbReference>
<dbReference type="EC" id="3.4.24.-" evidence="6"/>
<dbReference type="Proteomes" id="UP001141253">
    <property type="component" value="Chromosome 17"/>
</dbReference>
<comment type="caution">
    <text evidence="8">The sequence shown here is derived from an EMBL/GenBank/DDBJ whole genome shotgun (WGS) entry which is preliminary data.</text>
</comment>
<proteinExistence type="inferred from homology"/>
<organism evidence="8 9">
    <name type="scientific">Salix suchowensis</name>
    <dbReference type="NCBI Taxonomy" id="1278906"/>
    <lineage>
        <taxon>Eukaryota</taxon>
        <taxon>Viridiplantae</taxon>
        <taxon>Streptophyta</taxon>
        <taxon>Embryophyta</taxon>
        <taxon>Tracheophyta</taxon>
        <taxon>Spermatophyta</taxon>
        <taxon>Magnoliopsida</taxon>
        <taxon>eudicotyledons</taxon>
        <taxon>Gunneridae</taxon>
        <taxon>Pentapetalae</taxon>
        <taxon>rosids</taxon>
        <taxon>fabids</taxon>
        <taxon>Malpighiales</taxon>
        <taxon>Salicaceae</taxon>
        <taxon>Saliceae</taxon>
        <taxon>Salix</taxon>
    </lineage>
</organism>
<evidence type="ECO:0000256" key="7">
    <source>
        <dbReference type="SAM" id="MobiDB-lite"/>
    </source>
</evidence>
<evidence type="ECO:0000256" key="6">
    <source>
        <dbReference type="RuleBase" id="RU364057"/>
    </source>
</evidence>
<sequence>MAEEPGTVPGSGSRTVKECEDMIRRSLRTPMVRFLRENLEKAGCGVSENFFKAVNCDKSIAGGYVRGKGIMVCSNHMNIQDDVNQVVAHELIHAYDDCQAANLDWADCAHHACSEIRAGHLSGDCHYKRELLRGYIKLRGHEQVCSLSFIQDIMGIYTVKTRHWIPQFKEANVKQTRALVTSLSLLGMCEKESYEVSDRQPILLRSSCKGCHGSLLAHLNPNVVCNELRVDEYGNREGNLDNMGGHGVEPEGGVDEDDGEGTALTKDNGVRREI</sequence>
<keyword evidence="5 6" id="KW-0482">Metalloprotease</keyword>
<dbReference type="PANTHER" id="PTHR21711">
    <property type="entry name" value="MITOCHONDRIAL INNER MEMBRANE PROTEASE"/>
    <property type="match status" value="1"/>
</dbReference>
<evidence type="ECO:0000256" key="1">
    <source>
        <dbReference type="ARBA" id="ARBA00009915"/>
    </source>
</evidence>
<evidence type="ECO:0000256" key="2">
    <source>
        <dbReference type="ARBA" id="ARBA00022670"/>
    </source>
</evidence>
<dbReference type="PANTHER" id="PTHR21711:SF0">
    <property type="entry name" value="MITOCHONDRIAL INNER MEMBRANE PROTEASE ATP23 HOMOLOG"/>
    <property type="match status" value="1"/>
</dbReference>
<keyword evidence="2 6" id="KW-0645">Protease</keyword>
<name>A0ABQ9B3S4_9ROSI</name>